<proteinExistence type="predicted"/>
<dbReference type="KEGG" id="spse:SULPSESMR1_02130"/>
<sequence>MNFTLIPTISTAFFMAASVAAEDAAPQDFTDLTIPEFSKPTDDQTEYVDMQKLNGRFCPDHPFRPGWVMVQPRGYQWKTGLMQDYYYLQRSRAVVAAGQCSCDLMFPSWDDMRPELEQLLAQLPDDSASEFTPDQGRQLREIERAMQQEKRAIASEFGQLCQTIIMGE</sequence>
<dbReference type="AlphaFoldDB" id="A0A221K1T4"/>
<keyword evidence="3" id="KW-1185">Reference proteome</keyword>
<dbReference type="Proteomes" id="UP000199754">
    <property type="component" value="Chromosome"/>
</dbReference>
<keyword evidence="1" id="KW-0732">Signal</keyword>
<organism evidence="2 3">
    <name type="scientific">Pseudosulfitobacter pseudonitzschiae</name>
    <dbReference type="NCBI Taxonomy" id="1402135"/>
    <lineage>
        <taxon>Bacteria</taxon>
        <taxon>Pseudomonadati</taxon>
        <taxon>Pseudomonadota</taxon>
        <taxon>Alphaproteobacteria</taxon>
        <taxon>Rhodobacterales</taxon>
        <taxon>Roseobacteraceae</taxon>
        <taxon>Pseudosulfitobacter</taxon>
    </lineage>
</organism>
<feature type="chain" id="PRO_5012872090" evidence="1">
    <location>
        <begin position="21"/>
        <end position="168"/>
    </location>
</feature>
<accession>A0A221K1T4</accession>
<gene>
    <name evidence="2" type="ORF">SULPSESMR1_02130</name>
</gene>
<evidence type="ECO:0000256" key="1">
    <source>
        <dbReference type="SAM" id="SignalP"/>
    </source>
</evidence>
<dbReference type="EMBL" id="CP022415">
    <property type="protein sequence ID" value="ASM72931.1"/>
    <property type="molecule type" value="Genomic_DNA"/>
</dbReference>
<dbReference type="RefSeq" id="WP_089420775.1">
    <property type="nucleotide sequence ID" value="NZ_CP022415.1"/>
</dbReference>
<dbReference type="OrthoDB" id="7854171at2"/>
<evidence type="ECO:0000313" key="3">
    <source>
        <dbReference type="Proteomes" id="UP000199754"/>
    </source>
</evidence>
<name>A0A221K1T4_9RHOB</name>
<evidence type="ECO:0000313" key="2">
    <source>
        <dbReference type="EMBL" id="ASM72931.1"/>
    </source>
</evidence>
<reference evidence="2 3" key="1">
    <citation type="submission" date="2017-07" db="EMBL/GenBank/DDBJ databases">
        <title>Genome Sequence of Sulfitobacter pseudonitzschiae Strain SMR1 Isolated from a culture of the Diatom Skeletonema marinoi.</title>
        <authorList>
            <person name="Topel M."/>
            <person name="Pinder M.I.M."/>
            <person name="Johansson O.N."/>
            <person name="Kourtchenko O."/>
            <person name="Godhe A."/>
            <person name="Clarke A.K."/>
        </authorList>
    </citation>
    <scope>NUCLEOTIDE SEQUENCE [LARGE SCALE GENOMIC DNA]</scope>
    <source>
        <strain evidence="2 3">SMR1</strain>
    </source>
</reference>
<protein>
    <submittedName>
        <fullName evidence="2">Uncharacterized protein</fullName>
    </submittedName>
</protein>
<feature type="signal peptide" evidence="1">
    <location>
        <begin position="1"/>
        <end position="20"/>
    </location>
</feature>